<reference evidence="7" key="1">
    <citation type="submission" date="2020-05" db="UniProtKB">
        <authorList>
            <consortium name="EnsemblMetazoa"/>
        </authorList>
    </citation>
    <scope>IDENTIFICATION</scope>
    <source>
        <strain evidence="7">MAF</strain>
    </source>
</reference>
<organism evidence="7 8">
    <name type="scientific">Anopheles merus</name>
    <name type="common">Mosquito</name>
    <dbReference type="NCBI Taxonomy" id="30066"/>
    <lineage>
        <taxon>Eukaryota</taxon>
        <taxon>Metazoa</taxon>
        <taxon>Ecdysozoa</taxon>
        <taxon>Arthropoda</taxon>
        <taxon>Hexapoda</taxon>
        <taxon>Insecta</taxon>
        <taxon>Pterygota</taxon>
        <taxon>Neoptera</taxon>
        <taxon>Endopterygota</taxon>
        <taxon>Diptera</taxon>
        <taxon>Nematocera</taxon>
        <taxon>Culicoidea</taxon>
        <taxon>Culicidae</taxon>
        <taxon>Anophelinae</taxon>
        <taxon>Anopheles</taxon>
    </lineage>
</organism>
<feature type="repeat" description="WD" evidence="4">
    <location>
        <begin position="108"/>
        <end position="151"/>
    </location>
</feature>
<dbReference type="PROSITE" id="PS50082">
    <property type="entry name" value="WD_REPEATS_2"/>
    <property type="match status" value="1"/>
</dbReference>
<dbReference type="PANTHER" id="PTHR44267:SF1">
    <property type="entry name" value="WD REPEAT-CONTAINING PROTEIN 43"/>
    <property type="match status" value="1"/>
</dbReference>
<feature type="domain" description="Small-subunit processome Utp12" evidence="6">
    <location>
        <begin position="425"/>
        <end position="529"/>
    </location>
</feature>
<name>A0A182VDF5_ANOME</name>
<dbReference type="Gene3D" id="2.130.10.10">
    <property type="entry name" value="YVTN repeat-like/Quinoprotein amine dehydrogenase"/>
    <property type="match status" value="2"/>
</dbReference>
<dbReference type="VEuPathDB" id="VectorBase:AMEM013090"/>
<dbReference type="VEuPathDB" id="VectorBase:AMEM21_001504"/>
<dbReference type="SMART" id="SM00320">
    <property type="entry name" value="WD40"/>
    <property type="match status" value="2"/>
</dbReference>
<evidence type="ECO:0000259" key="6">
    <source>
        <dbReference type="Pfam" id="PF04003"/>
    </source>
</evidence>
<dbReference type="PANTHER" id="PTHR44267">
    <property type="entry name" value="WD REPEAT-CONTAINING PROTEIN 43"/>
    <property type="match status" value="1"/>
</dbReference>
<protein>
    <recommendedName>
        <fullName evidence="6">Small-subunit processome Utp12 domain-containing protein</fullName>
    </recommendedName>
</protein>
<keyword evidence="4" id="KW-0853">WD repeat</keyword>
<dbReference type="InterPro" id="IPR001680">
    <property type="entry name" value="WD40_rpt"/>
</dbReference>
<evidence type="ECO:0000256" key="3">
    <source>
        <dbReference type="ARBA" id="ARBA00038335"/>
    </source>
</evidence>
<dbReference type="InterPro" id="IPR052414">
    <property type="entry name" value="U3_snoRNA-assoc_WDR"/>
</dbReference>
<feature type="region of interest" description="Disordered" evidence="5">
    <location>
        <begin position="558"/>
        <end position="628"/>
    </location>
</feature>
<dbReference type="InterPro" id="IPR015943">
    <property type="entry name" value="WD40/YVTN_repeat-like_dom_sf"/>
</dbReference>
<comment type="subcellular location">
    <subcellularLocation>
        <location evidence="1">Nucleus</location>
    </subcellularLocation>
</comment>
<evidence type="ECO:0000313" key="8">
    <source>
        <dbReference type="Proteomes" id="UP000075903"/>
    </source>
</evidence>
<accession>A0A182VDF5</accession>
<dbReference type="GO" id="GO:0005730">
    <property type="term" value="C:nucleolus"/>
    <property type="evidence" value="ECO:0007669"/>
    <property type="project" value="TreeGrafter"/>
</dbReference>
<keyword evidence="8" id="KW-1185">Reference proteome</keyword>
<evidence type="ECO:0000256" key="5">
    <source>
        <dbReference type="SAM" id="MobiDB-lite"/>
    </source>
</evidence>
<evidence type="ECO:0000313" key="7">
    <source>
        <dbReference type="EnsemblMetazoa" id="AMEM013090-PA"/>
    </source>
</evidence>
<dbReference type="GO" id="GO:0000462">
    <property type="term" value="P:maturation of SSU-rRNA from tricistronic rRNA transcript (SSU-rRNA, 5.8S rRNA, LSU-rRNA)"/>
    <property type="evidence" value="ECO:0007669"/>
    <property type="project" value="TreeGrafter"/>
</dbReference>
<comment type="similarity">
    <text evidence="3">Belongs to the UTP5 family.</text>
</comment>
<feature type="compositionally biased region" description="Acidic residues" evidence="5">
    <location>
        <begin position="579"/>
        <end position="596"/>
    </location>
</feature>
<evidence type="ECO:0000256" key="2">
    <source>
        <dbReference type="ARBA" id="ARBA00023242"/>
    </source>
</evidence>
<dbReference type="EnsemblMetazoa" id="AMEM013090-RA">
    <property type="protein sequence ID" value="AMEM013090-PA"/>
    <property type="gene ID" value="AMEM013090"/>
</dbReference>
<evidence type="ECO:0000256" key="1">
    <source>
        <dbReference type="ARBA" id="ARBA00004123"/>
    </source>
</evidence>
<evidence type="ECO:0000256" key="4">
    <source>
        <dbReference type="PROSITE-ProRule" id="PRU00221"/>
    </source>
</evidence>
<sequence length="628" mass="69565">MFSISREFSPCGKYCAYISQQGKFVVHNVETSDIHQVYTPNMHLNVPCTSFAWFQVGGDAPAKTKKKSKKARASLGDNVQLLVAFGTSKGGVAFYSLATASIERSCKGDGHTAPITAIYFNASHNPDTLYTAGADGKVIEWSISQCKQQKVHHIGVEKLSCVLAHGDKILTGAKQLKLWDAESGTVERTLAGHTANTQLLQLISLDEEHVYALSGSVNDRNLSLWSLSDKDSTSAVAAFALDDVPEYIAPKIVDRKLHLMAVSRTGVAHYFVRDMGKLSVKKPYRAAHTFEIAVDTVSTKKQAVDRLPVFVATVQYAAQQEQILLGYGTEHSVRFEHIAIEEDVKQNVIIREPMKVMEGKAKDGELKAKTPILDKVEYLNSANSARKSVKEVEIPMEVRLENLSTPKTSSKNMIHLLMQGMHSRDATLLKSVFAVDDAEMIQQTLERLPSQYVSPLLNELSHLMQMKTMHVKTAVCWLKPLISIHASQLMALGSTNLLANFSTCLGIIEYRVEHLNSLSKLRGRLGLLIDQIDRSKNQAANLDDITSGNVLVYQEGDDSDVESMLEKDDPDLPGSSNEEMYDDDDDDDGEEEEDETVHENGDFGSFVKRRQNGYSKKDSDEESMDVSD</sequence>
<dbReference type="InterPro" id="IPR007148">
    <property type="entry name" value="SSU_processome_Utp12"/>
</dbReference>
<dbReference type="AlphaFoldDB" id="A0A182VDF5"/>
<dbReference type="Pfam" id="PF04003">
    <property type="entry name" value="Utp12"/>
    <property type="match status" value="1"/>
</dbReference>
<proteinExistence type="inferred from homology"/>
<keyword evidence="2" id="KW-0539">Nucleus</keyword>
<dbReference type="STRING" id="30066.A0A182VDF5"/>
<dbReference type="SUPFAM" id="SSF50978">
    <property type="entry name" value="WD40 repeat-like"/>
    <property type="match status" value="1"/>
</dbReference>
<feature type="compositionally biased region" description="Acidic residues" evidence="5">
    <location>
        <begin position="558"/>
        <end position="571"/>
    </location>
</feature>
<dbReference type="InterPro" id="IPR036322">
    <property type="entry name" value="WD40_repeat_dom_sf"/>
</dbReference>
<dbReference type="Proteomes" id="UP000075903">
    <property type="component" value="Unassembled WGS sequence"/>
</dbReference>